<gene>
    <name evidence="10" type="primary">trkA</name>
    <name evidence="9" type="ORF">HQ38_01585</name>
    <name evidence="10" type="ORF">NCTC12858_01438</name>
</gene>
<keyword evidence="2" id="KW-0813">Transport</keyword>
<dbReference type="EMBL" id="LS483447">
    <property type="protein sequence ID" value="SQH73576.1"/>
    <property type="molecule type" value="Genomic_DNA"/>
</dbReference>
<keyword evidence="3" id="KW-0633">Potassium transport</keyword>
<reference evidence="9 11" key="1">
    <citation type="submission" date="2014-08" db="EMBL/GenBank/DDBJ databases">
        <title>Porphyromonas crevioricanis strain:COT-253_OH1447 Genome sequencing.</title>
        <authorList>
            <person name="Wallis C."/>
            <person name="Deusch O."/>
            <person name="O'Flynn C."/>
            <person name="Davis I."/>
            <person name="Jospin G."/>
            <person name="Darling A.E."/>
            <person name="Coil D.A."/>
            <person name="Alexiev A."/>
            <person name="Horsfall A."/>
            <person name="Kirkwood N."/>
            <person name="Harris S."/>
            <person name="Eisen J.A."/>
        </authorList>
    </citation>
    <scope>NUCLEOTIDE SEQUENCE [LARGE SCALE GENOMIC DNA]</scope>
    <source>
        <strain evidence="11">COT-253 OH1447</strain>
        <strain evidence="9">COT-253_OH1447</strain>
    </source>
</reference>
<dbReference type="InterPro" id="IPR050721">
    <property type="entry name" value="Trk_Ktr_HKT_K-transport"/>
</dbReference>
<protein>
    <recommendedName>
        <fullName evidence="1">Trk system potassium uptake protein TrkA</fullName>
    </recommendedName>
</protein>
<reference evidence="10 12" key="2">
    <citation type="submission" date="2018-06" db="EMBL/GenBank/DDBJ databases">
        <authorList>
            <consortium name="Pathogen Informatics"/>
            <person name="Doyle S."/>
        </authorList>
    </citation>
    <scope>NUCLEOTIDE SEQUENCE [LARGE SCALE GENOMIC DNA]</scope>
    <source>
        <strain evidence="10 12">NCTC12858</strain>
    </source>
</reference>
<dbReference type="EMBL" id="JQJC01000003">
    <property type="protein sequence ID" value="KGN96496.1"/>
    <property type="molecule type" value="Genomic_DNA"/>
</dbReference>
<keyword evidence="6" id="KW-0406">Ion transport</keyword>
<feature type="domain" description="RCK C-terminal" evidence="8">
    <location>
        <begin position="366"/>
        <end position="446"/>
    </location>
</feature>
<evidence type="ECO:0000313" key="11">
    <source>
        <dbReference type="Proteomes" id="UP000030136"/>
    </source>
</evidence>
<proteinExistence type="predicted"/>
<dbReference type="STRING" id="393921.HQ45_08945"/>
<keyword evidence="12" id="KW-1185">Reference proteome</keyword>
<dbReference type="AlphaFoldDB" id="A0A0A2FZS3"/>
<feature type="domain" description="RCK N-terminal" evidence="7">
    <location>
        <begin position="229"/>
        <end position="346"/>
    </location>
</feature>
<evidence type="ECO:0000313" key="12">
    <source>
        <dbReference type="Proteomes" id="UP000249300"/>
    </source>
</evidence>
<keyword evidence="5" id="KW-0520">NAD</keyword>
<dbReference type="InterPro" id="IPR006036">
    <property type="entry name" value="K_uptake_TrkA"/>
</dbReference>
<dbReference type="RefSeq" id="WP_023940355.1">
    <property type="nucleotide sequence ID" value="NZ_JQJB01000013.1"/>
</dbReference>
<evidence type="ECO:0000256" key="5">
    <source>
        <dbReference type="ARBA" id="ARBA00023027"/>
    </source>
</evidence>
<evidence type="ECO:0000259" key="7">
    <source>
        <dbReference type="PROSITE" id="PS51201"/>
    </source>
</evidence>
<evidence type="ECO:0000256" key="1">
    <source>
        <dbReference type="ARBA" id="ARBA00017378"/>
    </source>
</evidence>
<dbReference type="KEGG" id="pcre:NCTC12858_01438"/>
<dbReference type="OrthoDB" id="9775180at2"/>
<dbReference type="SUPFAM" id="SSF51735">
    <property type="entry name" value="NAD(P)-binding Rossmann-fold domains"/>
    <property type="match status" value="2"/>
</dbReference>
<dbReference type="InterPro" id="IPR036721">
    <property type="entry name" value="RCK_C_sf"/>
</dbReference>
<dbReference type="Pfam" id="PF02254">
    <property type="entry name" value="TrkA_N"/>
    <property type="match status" value="2"/>
</dbReference>
<evidence type="ECO:0000313" key="9">
    <source>
        <dbReference type="EMBL" id="KGN96496.1"/>
    </source>
</evidence>
<evidence type="ECO:0000259" key="8">
    <source>
        <dbReference type="PROSITE" id="PS51202"/>
    </source>
</evidence>
<dbReference type="PANTHER" id="PTHR43833">
    <property type="entry name" value="POTASSIUM CHANNEL PROTEIN 2-RELATED-RELATED"/>
    <property type="match status" value="1"/>
</dbReference>
<dbReference type="InterPro" id="IPR036291">
    <property type="entry name" value="NAD(P)-bd_dom_sf"/>
</dbReference>
<dbReference type="Proteomes" id="UP000030136">
    <property type="component" value="Unassembled WGS sequence"/>
</dbReference>
<evidence type="ECO:0000256" key="2">
    <source>
        <dbReference type="ARBA" id="ARBA00022448"/>
    </source>
</evidence>
<accession>A0A0A2FZS3</accession>
<dbReference type="GO" id="GO:0015079">
    <property type="term" value="F:potassium ion transmembrane transporter activity"/>
    <property type="evidence" value="ECO:0007669"/>
    <property type="project" value="InterPro"/>
</dbReference>
<dbReference type="NCBIfam" id="NF007038">
    <property type="entry name" value="PRK09496.2-6"/>
    <property type="match status" value="1"/>
</dbReference>
<dbReference type="SUPFAM" id="SSF116726">
    <property type="entry name" value="TrkA C-terminal domain-like"/>
    <property type="match status" value="2"/>
</dbReference>
<dbReference type="Gene3D" id="3.40.50.720">
    <property type="entry name" value="NAD(P)-binding Rossmann-like Domain"/>
    <property type="match status" value="2"/>
</dbReference>
<dbReference type="PROSITE" id="PS51201">
    <property type="entry name" value="RCK_N"/>
    <property type="match status" value="2"/>
</dbReference>
<evidence type="ECO:0000256" key="6">
    <source>
        <dbReference type="ARBA" id="ARBA00023065"/>
    </source>
</evidence>
<dbReference type="Proteomes" id="UP000249300">
    <property type="component" value="Chromosome 1"/>
</dbReference>
<dbReference type="NCBIfam" id="NF007039">
    <property type="entry name" value="PRK09496.3-2"/>
    <property type="match status" value="1"/>
</dbReference>
<dbReference type="PANTHER" id="PTHR43833:SF5">
    <property type="entry name" value="TRK SYSTEM POTASSIUM UPTAKE PROTEIN TRKA"/>
    <property type="match status" value="1"/>
</dbReference>
<dbReference type="PROSITE" id="PS51202">
    <property type="entry name" value="RCK_C"/>
    <property type="match status" value="2"/>
</dbReference>
<sequence>MRVIIAGAGAVGTHLARMLSNEDQDITLIDRDEKRLHFAGFSTDILTIKGDPTSILTLQDSGIESADLFVSVLNESASNILACILAMRLGAKKCIARIDNQEYMQSHYAKFFKDMGIDMFIFPELLAADEIVSSIKNPWARQYIDLFDGALALVGVKIRRGAPLVGKQLKDLSINTEKTFHIVAIKRDMETIIPSGSTQVMHGDILFYTCSKSHLSLVRHLSGKDKRDANKVIIMGASQISVLTANKLPHSMQVCIIDQDPQRCIQVAAMVPANVQVFNGDGRDPELLREVGIDTTDVFIALTGNSETNILACLGAKRYGVFKTIAKEENIDYIPLAERMDIGTLINKKLIAAGHIHRMLLGVDTESVKCLTIANADVAELIARKDSKITRKRVRDLDLPDGMTLGGMVRGGVPSMIDGNTIIQPYDHVVVFCLGTSMNKLAELFR</sequence>
<dbReference type="InterPro" id="IPR003148">
    <property type="entry name" value="RCK_N"/>
</dbReference>
<keyword evidence="4" id="KW-0630">Potassium</keyword>
<feature type="domain" description="RCK N-terminal" evidence="7">
    <location>
        <begin position="1"/>
        <end position="121"/>
    </location>
</feature>
<evidence type="ECO:0000256" key="4">
    <source>
        <dbReference type="ARBA" id="ARBA00022958"/>
    </source>
</evidence>
<dbReference type="PRINTS" id="PR00335">
    <property type="entry name" value="KUPTAKETRKA"/>
</dbReference>
<dbReference type="eggNOG" id="COG0569">
    <property type="taxonomic scope" value="Bacteria"/>
</dbReference>
<organism evidence="9 11">
    <name type="scientific">Porphyromonas crevioricanis</name>
    <dbReference type="NCBI Taxonomy" id="393921"/>
    <lineage>
        <taxon>Bacteria</taxon>
        <taxon>Pseudomonadati</taxon>
        <taxon>Bacteroidota</taxon>
        <taxon>Bacteroidia</taxon>
        <taxon>Bacteroidales</taxon>
        <taxon>Porphyromonadaceae</taxon>
        <taxon>Porphyromonas</taxon>
    </lineage>
</organism>
<dbReference type="InterPro" id="IPR006037">
    <property type="entry name" value="RCK_C"/>
</dbReference>
<dbReference type="Gene3D" id="3.30.70.1450">
    <property type="entry name" value="Regulator of K+ conductance, C-terminal domain"/>
    <property type="match status" value="2"/>
</dbReference>
<name>A0A0A2FZS3_9PORP</name>
<evidence type="ECO:0000313" key="10">
    <source>
        <dbReference type="EMBL" id="SQH73576.1"/>
    </source>
</evidence>
<feature type="domain" description="RCK C-terminal" evidence="8">
    <location>
        <begin position="141"/>
        <end position="224"/>
    </location>
</feature>
<evidence type="ECO:0000256" key="3">
    <source>
        <dbReference type="ARBA" id="ARBA00022538"/>
    </source>
</evidence>
<dbReference type="GO" id="GO:0005886">
    <property type="term" value="C:plasma membrane"/>
    <property type="evidence" value="ECO:0007669"/>
    <property type="project" value="InterPro"/>
</dbReference>
<dbReference type="Pfam" id="PF02080">
    <property type="entry name" value="TrkA_C"/>
    <property type="match status" value="2"/>
</dbReference>